<evidence type="ECO:0000313" key="3">
    <source>
        <dbReference type="Proteomes" id="UP000320338"/>
    </source>
</evidence>
<sequence length="147" mass="14650">MPTRGRGVLPGARAHPSVTGGPAPGNGVPGPYLRAGRSVWRLPLRRVDQPGAAGRTPRATGRGPLSARQPGRGTVPTVPRVPDTATDPAGPHPLTAPARLGAFLALLALVAGAGWGVGRVANPPLPVPDLPTPSVFGPAGHGAGEGH</sequence>
<comment type="caution">
    <text evidence="2">The sequence shown here is derived from an EMBL/GenBank/DDBJ whole genome shotgun (WGS) entry which is preliminary data.</text>
</comment>
<gene>
    <name evidence="2" type="ORF">PHY01_40050</name>
</gene>
<proteinExistence type="predicted"/>
<evidence type="ECO:0000313" key="2">
    <source>
        <dbReference type="EMBL" id="GEC21722.1"/>
    </source>
</evidence>
<name>A0A4Y3WS81_9PSEU</name>
<organism evidence="2 3">
    <name type="scientific">Pseudonocardia hydrocarbonoxydans</name>
    <dbReference type="NCBI Taxonomy" id="76726"/>
    <lineage>
        <taxon>Bacteria</taxon>
        <taxon>Bacillati</taxon>
        <taxon>Actinomycetota</taxon>
        <taxon>Actinomycetes</taxon>
        <taxon>Pseudonocardiales</taxon>
        <taxon>Pseudonocardiaceae</taxon>
        <taxon>Pseudonocardia</taxon>
    </lineage>
</organism>
<dbReference type="AlphaFoldDB" id="A0A4Y3WS81"/>
<evidence type="ECO:0000256" key="1">
    <source>
        <dbReference type="SAM" id="MobiDB-lite"/>
    </source>
</evidence>
<dbReference type="Proteomes" id="UP000320338">
    <property type="component" value="Unassembled WGS sequence"/>
</dbReference>
<keyword evidence="3" id="KW-1185">Reference proteome</keyword>
<dbReference type="EMBL" id="BJNG01000036">
    <property type="protein sequence ID" value="GEC21722.1"/>
    <property type="molecule type" value="Genomic_DNA"/>
</dbReference>
<protein>
    <submittedName>
        <fullName evidence="2">Uncharacterized protein</fullName>
    </submittedName>
</protein>
<feature type="region of interest" description="Disordered" evidence="1">
    <location>
        <begin position="45"/>
        <end position="91"/>
    </location>
</feature>
<accession>A0A4Y3WS81</accession>
<feature type="region of interest" description="Disordered" evidence="1">
    <location>
        <begin position="1"/>
        <end position="32"/>
    </location>
</feature>
<reference evidence="2 3" key="1">
    <citation type="submission" date="2019-06" db="EMBL/GenBank/DDBJ databases">
        <title>Whole genome shotgun sequence of Pseudonocardia hydrocarbonoxydans NBRC 14498.</title>
        <authorList>
            <person name="Hosoyama A."/>
            <person name="Uohara A."/>
            <person name="Ohji S."/>
            <person name="Ichikawa N."/>
        </authorList>
    </citation>
    <scope>NUCLEOTIDE SEQUENCE [LARGE SCALE GENOMIC DNA]</scope>
    <source>
        <strain evidence="2 3">NBRC 14498</strain>
    </source>
</reference>